<feature type="compositionally biased region" description="Basic and acidic residues" evidence="1">
    <location>
        <begin position="66"/>
        <end position="84"/>
    </location>
</feature>
<proteinExistence type="predicted"/>
<dbReference type="Proteomes" id="UP000029981">
    <property type="component" value="Chromosome 2"/>
</dbReference>
<keyword evidence="3" id="KW-1185">Reference proteome</keyword>
<reference evidence="2 3" key="3">
    <citation type="journal article" date="2010" name="BMC Genomics">
        <title>Transcriptome sequencing and comparative analysis of cucumber flowers with different sex types.</title>
        <authorList>
            <person name="Guo S."/>
            <person name="Zheng Y."/>
            <person name="Joung J.G."/>
            <person name="Liu S."/>
            <person name="Zhang Z."/>
            <person name="Crasta O.R."/>
            <person name="Sobral B.W."/>
            <person name="Xu Y."/>
            <person name="Huang S."/>
            <person name="Fei Z."/>
        </authorList>
    </citation>
    <scope>NUCLEOTIDE SEQUENCE [LARGE SCALE GENOMIC DNA]</scope>
    <source>
        <strain evidence="3">cv. 9930</strain>
    </source>
</reference>
<evidence type="ECO:0000256" key="1">
    <source>
        <dbReference type="SAM" id="MobiDB-lite"/>
    </source>
</evidence>
<evidence type="ECO:0000313" key="2">
    <source>
        <dbReference type="EMBL" id="KGN61452.1"/>
    </source>
</evidence>
<reference evidence="2 3" key="2">
    <citation type="journal article" date="2009" name="PLoS ONE">
        <title>An integrated genetic and cytogenetic map of the cucumber genome.</title>
        <authorList>
            <person name="Ren Y."/>
            <person name="Zhang Z."/>
            <person name="Liu J."/>
            <person name="Staub J.E."/>
            <person name="Han Y."/>
            <person name="Cheng Z."/>
            <person name="Li X."/>
            <person name="Lu J."/>
            <person name="Miao H."/>
            <person name="Kang H."/>
            <person name="Xie B."/>
            <person name="Gu X."/>
            <person name="Wang X."/>
            <person name="Du Y."/>
            <person name="Jin W."/>
            <person name="Huang S."/>
        </authorList>
    </citation>
    <scope>NUCLEOTIDE SEQUENCE [LARGE SCALE GENOMIC DNA]</scope>
    <source>
        <strain evidence="3">cv. 9930</strain>
    </source>
</reference>
<protein>
    <submittedName>
        <fullName evidence="2">Uncharacterized protein</fullName>
    </submittedName>
</protein>
<dbReference type="AlphaFoldDB" id="A0A0A0LL36"/>
<reference evidence="2 3" key="4">
    <citation type="journal article" date="2011" name="BMC Genomics">
        <title>RNA-Seq improves annotation of protein-coding genes in the cucumber genome.</title>
        <authorList>
            <person name="Li Z."/>
            <person name="Zhang Z."/>
            <person name="Yan P."/>
            <person name="Huang S."/>
            <person name="Fei Z."/>
            <person name="Lin K."/>
        </authorList>
    </citation>
    <scope>NUCLEOTIDE SEQUENCE [LARGE SCALE GENOMIC DNA]</scope>
    <source>
        <strain evidence="3">cv. 9930</strain>
    </source>
</reference>
<gene>
    <name evidence="2" type="ORF">Csa_2G128620</name>
</gene>
<reference evidence="2 3" key="1">
    <citation type="journal article" date="2009" name="Nat. Genet.">
        <title>The genome of the cucumber, Cucumis sativus L.</title>
        <authorList>
            <person name="Huang S."/>
            <person name="Li R."/>
            <person name="Zhang Z."/>
            <person name="Li L."/>
            <person name="Gu X."/>
            <person name="Fan W."/>
            <person name="Lucas W.J."/>
            <person name="Wang X."/>
            <person name="Xie B."/>
            <person name="Ni P."/>
            <person name="Ren Y."/>
            <person name="Zhu H."/>
            <person name="Li J."/>
            <person name="Lin K."/>
            <person name="Jin W."/>
            <person name="Fei Z."/>
            <person name="Li G."/>
            <person name="Staub J."/>
            <person name="Kilian A."/>
            <person name="van der Vossen E.A."/>
            <person name="Wu Y."/>
            <person name="Guo J."/>
            <person name="He J."/>
            <person name="Jia Z."/>
            <person name="Ren Y."/>
            <person name="Tian G."/>
            <person name="Lu Y."/>
            <person name="Ruan J."/>
            <person name="Qian W."/>
            <person name="Wang M."/>
            <person name="Huang Q."/>
            <person name="Li B."/>
            <person name="Xuan Z."/>
            <person name="Cao J."/>
            <person name="Asan"/>
            <person name="Wu Z."/>
            <person name="Zhang J."/>
            <person name="Cai Q."/>
            <person name="Bai Y."/>
            <person name="Zhao B."/>
            <person name="Han Y."/>
            <person name="Li Y."/>
            <person name="Li X."/>
            <person name="Wang S."/>
            <person name="Shi Q."/>
            <person name="Liu S."/>
            <person name="Cho W.K."/>
            <person name="Kim J.Y."/>
            <person name="Xu Y."/>
            <person name="Heller-Uszynska K."/>
            <person name="Miao H."/>
            <person name="Cheng Z."/>
            <person name="Zhang S."/>
            <person name="Wu J."/>
            <person name="Yang Y."/>
            <person name="Kang H."/>
            <person name="Li M."/>
            <person name="Liang H."/>
            <person name="Ren X."/>
            <person name="Shi Z."/>
            <person name="Wen M."/>
            <person name="Jian M."/>
            <person name="Yang H."/>
            <person name="Zhang G."/>
            <person name="Yang Z."/>
            <person name="Chen R."/>
            <person name="Liu S."/>
            <person name="Li J."/>
            <person name="Ma L."/>
            <person name="Liu H."/>
            <person name="Zhou Y."/>
            <person name="Zhao J."/>
            <person name="Fang X."/>
            <person name="Li G."/>
            <person name="Fang L."/>
            <person name="Li Y."/>
            <person name="Liu D."/>
            <person name="Zheng H."/>
            <person name="Zhang Y."/>
            <person name="Qin N."/>
            <person name="Li Z."/>
            <person name="Yang G."/>
            <person name="Yang S."/>
            <person name="Bolund L."/>
            <person name="Kristiansen K."/>
            <person name="Zheng H."/>
            <person name="Li S."/>
            <person name="Zhang X."/>
            <person name="Yang H."/>
            <person name="Wang J."/>
            <person name="Sun R."/>
            <person name="Zhang B."/>
            <person name="Jiang S."/>
            <person name="Wang J."/>
            <person name="Du Y."/>
            <person name="Li S."/>
        </authorList>
    </citation>
    <scope>NUCLEOTIDE SEQUENCE [LARGE SCALE GENOMIC DNA]</scope>
    <source>
        <strain evidence="3">cv. 9930</strain>
    </source>
</reference>
<feature type="region of interest" description="Disordered" evidence="1">
    <location>
        <begin position="48"/>
        <end position="84"/>
    </location>
</feature>
<sequence>MGKSQTFSKGGKRNVDVRVFGDAQVAKTKFQKLPNVVGLPMVADSLSQNVASPEKEKRRRAGKGMKAWEELVRGENAGEGRERD</sequence>
<evidence type="ECO:0000313" key="3">
    <source>
        <dbReference type="Proteomes" id="UP000029981"/>
    </source>
</evidence>
<name>A0A0A0LL36_CUCSA</name>
<dbReference type="EMBL" id="CM002923">
    <property type="protein sequence ID" value="KGN61452.1"/>
    <property type="molecule type" value="Genomic_DNA"/>
</dbReference>
<accession>A0A0A0LL36</accession>
<organism evidence="2 3">
    <name type="scientific">Cucumis sativus</name>
    <name type="common">Cucumber</name>
    <dbReference type="NCBI Taxonomy" id="3659"/>
    <lineage>
        <taxon>Eukaryota</taxon>
        <taxon>Viridiplantae</taxon>
        <taxon>Streptophyta</taxon>
        <taxon>Embryophyta</taxon>
        <taxon>Tracheophyta</taxon>
        <taxon>Spermatophyta</taxon>
        <taxon>Magnoliopsida</taxon>
        <taxon>eudicotyledons</taxon>
        <taxon>Gunneridae</taxon>
        <taxon>Pentapetalae</taxon>
        <taxon>rosids</taxon>
        <taxon>fabids</taxon>
        <taxon>Cucurbitales</taxon>
        <taxon>Cucurbitaceae</taxon>
        <taxon>Benincaseae</taxon>
        <taxon>Cucumis</taxon>
    </lineage>
</organism>
<dbReference type="Gramene" id="KGN61452">
    <property type="protein sequence ID" value="KGN61452"/>
    <property type="gene ID" value="Csa_2G128620"/>
</dbReference>